<dbReference type="AlphaFoldDB" id="A0A0C9VEJ5"/>
<sequence>KALDALHFLAESFSLNINFQKGDIQYTNGPGLLHAKEAFWDDEVYKRYLSRMWLRNDKLAWETPEAMQATWAKLYSVPPLKQRFPLKPEIRLNEHGHVR</sequence>
<evidence type="ECO:0000313" key="3">
    <source>
        <dbReference type="Proteomes" id="UP000054279"/>
    </source>
</evidence>
<dbReference type="EMBL" id="KN837182">
    <property type="protein sequence ID" value="KIJ36025.1"/>
    <property type="molecule type" value="Genomic_DNA"/>
</dbReference>
<reference evidence="2 3" key="1">
    <citation type="submission" date="2014-06" db="EMBL/GenBank/DDBJ databases">
        <title>Evolutionary Origins and Diversification of the Mycorrhizal Mutualists.</title>
        <authorList>
            <consortium name="DOE Joint Genome Institute"/>
            <consortium name="Mycorrhizal Genomics Consortium"/>
            <person name="Kohler A."/>
            <person name="Kuo A."/>
            <person name="Nagy L.G."/>
            <person name="Floudas D."/>
            <person name="Copeland A."/>
            <person name="Barry K.W."/>
            <person name="Cichocki N."/>
            <person name="Veneault-Fourrey C."/>
            <person name="LaButti K."/>
            <person name="Lindquist E.A."/>
            <person name="Lipzen A."/>
            <person name="Lundell T."/>
            <person name="Morin E."/>
            <person name="Murat C."/>
            <person name="Riley R."/>
            <person name="Ohm R."/>
            <person name="Sun H."/>
            <person name="Tunlid A."/>
            <person name="Henrissat B."/>
            <person name="Grigoriev I.V."/>
            <person name="Hibbett D.S."/>
            <person name="Martin F."/>
        </authorList>
    </citation>
    <scope>NUCLEOTIDE SEQUENCE [LARGE SCALE GENOMIC DNA]</scope>
    <source>
        <strain evidence="2 3">SS14</strain>
    </source>
</reference>
<evidence type="ECO:0000256" key="1">
    <source>
        <dbReference type="ARBA" id="ARBA00023002"/>
    </source>
</evidence>
<name>A0A0C9VEJ5_SPHS4</name>
<evidence type="ECO:0008006" key="4">
    <source>
        <dbReference type="Google" id="ProtNLM"/>
    </source>
</evidence>
<dbReference type="InterPro" id="IPR042098">
    <property type="entry name" value="TauD-like_sf"/>
</dbReference>
<organism evidence="2 3">
    <name type="scientific">Sphaerobolus stellatus (strain SS14)</name>
    <dbReference type="NCBI Taxonomy" id="990650"/>
    <lineage>
        <taxon>Eukaryota</taxon>
        <taxon>Fungi</taxon>
        <taxon>Dikarya</taxon>
        <taxon>Basidiomycota</taxon>
        <taxon>Agaricomycotina</taxon>
        <taxon>Agaricomycetes</taxon>
        <taxon>Phallomycetidae</taxon>
        <taxon>Geastrales</taxon>
        <taxon>Sphaerobolaceae</taxon>
        <taxon>Sphaerobolus</taxon>
    </lineage>
</organism>
<proteinExistence type="predicted"/>
<gene>
    <name evidence="2" type="ORF">M422DRAFT_179891</name>
</gene>
<dbReference type="SUPFAM" id="SSF51197">
    <property type="entry name" value="Clavaminate synthase-like"/>
    <property type="match status" value="1"/>
</dbReference>
<dbReference type="Proteomes" id="UP000054279">
    <property type="component" value="Unassembled WGS sequence"/>
</dbReference>
<dbReference type="GO" id="GO:0016491">
    <property type="term" value="F:oxidoreductase activity"/>
    <property type="evidence" value="ECO:0007669"/>
    <property type="project" value="UniProtKB-KW"/>
</dbReference>
<keyword evidence="3" id="KW-1185">Reference proteome</keyword>
<dbReference type="HOGENOM" id="CLU_158769_0_0_1"/>
<dbReference type="OrthoDB" id="272271at2759"/>
<dbReference type="Gene3D" id="3.60.130.10">
    <property type="entry name" value="Clavaminate synthase-like"/>
    <property type="match status" value="1"/>
</dbReference>
<feature type="non-terminal residue" evidence="2">
    <location>
        <position position="1"/>
    </location>
</feature>
<accession>A0A0C9VEJ5</accession>
<evidence type="ECO:0000313" key="2">
    <source>
        <dbReference type="EMBL" id="KIJ36025.1"/>
    </source>
</evidence>
<keyword evidence="1" id="KW-0560">Oxidoreductase</keyword>
<protein>
    <recommendedName>
        <fullName evidence="4">TauD/TfdA-like domain-containing protein</fullName>
    </recommendedName>
</protein>